<evidence type="ECO:0000256" key="2">
    <source>
        <dbReference type="ARBA" id="ARBA00022676"/>
    </source>
</evidence>
<dbReference type="InterPro" id="IPR029044">
    <property type="entry name" value="Nucleotide-diphossugar_trans"/>
</dbReference>
<feature type="domain" description="Glycosyltransferase 2-like" evidence="5">
    <location>
        <begin position="4"/>
        <end position="122"/>
    </location>
</feature>
<dbReference type="Pfam" id="PF00535">
    <property type="entry name" value="Glycos_transf_2"/>
    <property type="match status" value="1"/>
</dbReference>
<evidence type="ECO:0000256" key="4">
    <source>
        <dbReference type="SAM" id="Phobius"/>
    </source>
</evidence>
<sequence>MDVSVIVPAYNEMEFIESCCESIKKGLASFNLEFEVVVVDNGSTDNTGEIVKNILSVDYIKIDRVSISEARNIGAKKSSGKYLAFIDADVVICEEWANALAVLVEDESDSPIITGFQYFVRQESTWIEKYWFSGMKSSHINGGNLIVSRSAFDILGGFNVDLKTGEDVDLCDRAKHSKLIAFRPDCRFRSIHLGYPRTVRQFFKREAWHGEGDYSSFAYFLKSKIALMAFAYASIEILIICLLLAGSYALAILFFFIFLSINFVVTMARFRGRPIKAIAVNSILNYIYFSARFFSFFKSVFR</sequence>
<evidence type="ECO:0000259" key="5">
    <source>
        <dbReference type="Pfam" id="PF00535"/>
    </source>
</evidence>
<dbReference type="AlphaFoldDB" id="A0A1W6K9N7"/>
<accession>A0A1W6K9N7</accession>
<name>A0A1W6K9N7_9GAMM</name>
<comment type="similarity">
    <text evidence="1">Belongs to the glycosyltransferase 2 family.</text>
</comment>
<keyword evidence="4" id="KW-0472">Membrane</keyword>
<proteinExistence type="inferred from homology"/>
<keyword evidence="3 6" id="KW-0808">Transferase</keyword>
<feature type="transmembrane region" description="Helical" evidence="4">
    <location>
        <begin position="225"/>
        <end position="245"/>
    </location>
</feature>
<dbReference type="PANTHER" id="PTHR43630:SF1">
    <property type="entry name" value="POLY-BETA-1,6-N-ACETYL-D-GLUCOSAMINE SYNTHASE"/>
    <property type="match status" value="1"/>
</dbReference>
<evidence type="ECO:0000313" key="6">
    <source>
        <dbReference type="EMBL" id="ARM84042.1"/>
    </source>
</evidence>
<dbReference type="EC" id="2.4.-.-" evidence="6"/>
<keyword evidence="4" id="KW-0812">Transmembrane</keyword>
<dbReference type="PANTHER" id="PTHR43630">
    <property type="entry name" value="POLY-BETA-1,6-N-ACETYL-D-GLUCOSAMINE SYNTHASE"/>
    <property type="match status" value="1"/>
</dbReference>
<dbReference type="SUPFAM" id="SSF53448">
    <property type="entry name" value="Nucleotide-diphospho-sugar transferases"/>
    <property type="match status" value="1"/>
</dbReference>
<feature type="transmembrane region" description="Helical" evidence="4">
    <location>
        <begin position="277"/>
        <end position="297"/>
    </location>
</feature>
<dbReference type="InterPro" id="IPR001173">
    <property type="entry name" value="Glyco_trans_2-like"/>
</dbReference>
<dbReference type="EMBL" id="CP020931">
    <property type="protein sequence ID" value="ARM84042.1"/>
    <property type="molecule type" value="Genomic_DNA"/>
</dbReference>
<keyword evidence="2 6" id="KW-0328">Glycosyltransferase</keyword>
<evidence type="ECO:0000256" key="1">
    <source>
        <dbReference type="ARBA" id="ARBA00006739"/>
    </source>
</evidence>
<evidence type="ECO:0000313" key="7">
    <source>
        <dbReference type="Proteomes" id="UP000193100"/>
    </source>
</evidence>
<evidence type="ECO:0000256" key="3">
    <source>
        <dbReference type="ARBA" id="ARBA00022679"/>
    </source>
</evidence>
<dbReference type="Proteomes" id="UP000193100">
    <property type="component" value="Chromosome"/>
</dbReference>
<reference evidence="6 7" key="1">
    <citation type="submission" date="2017-04" db="EMBL/GenBank/DDBJ databases">
        <title>Genome Sequence of Marinobacter salarius strain SMR5 Isolated from a culture of the Diatom Skeletonema marinoi.</title>
        <authorList>
            <person name="Topel M."/>
            <person name="Pinder M.I.M."/>
            <person name="Johansson O.N."/>
            <person name="Kourtchenko O."/>
            <person name="Godhe A."/>
            <person name="Clarke A.K."/>
        </authorList>
    </citation>
    <scope>NUCLEOTIDE SEQUENCE [LARGE SCALE GENOMIC DNA]</scope>
    <source>
        <strain evidence="6 7">SMR5</strain>
    </source>
</reference>
<protein>
    <submittedName>
        <fullName evidence="6">Putative glycosyltransferase EpsJ</fullName>
        <ecNumber evidence="6">2.4.-.-</ecNumber>
    </submittedName>
</protein>
<dbReference type="GO" id="GO:0016757">
    <property type="term" value="F:glycosyltransferase activity"/>
    <property type="evidence" value="ECO:0007669"/>
    <property type="project" value="UniProtKB-KW"/>
</dbReference>
<dbReference type="Gene3D" id="3.90.550.10">
    <property type="entry name" value="Spore Coat Polysaccharide Biosynthesis Protein SpsA, Chain A"/>
    <property type="match status" value="1"/>
</dbReference>
<gene>
    <name evidence="6" type="primary">epsJ</name>
    <name evidence="6" type="ORF">MARSALSMR5_01965</name>
</gene>
<dbReference type="RefSeq" id="WP_085680440.1">
    <property type="nucleotide sequence ID" value="NZ_CP020931.1"/>
</dbReference>
<dbReference type="GeneID" id="77255917"/>
<keyword evidence="4" id="KW-1133">Transmembrane helix</keyword>
<organism evidence="6 7">
    <name type="scientific">Marinobacter salarius</name>
    <dbReference type="NCBI Taxonomy" id="1420917"/>
    <lineage>
        <taxon>Bacteria</taxon>
        <taxon>Pseudomonadati</taxon>
        <taxon>Pseudomonadota</taxon>
        <taxon>Gammaproteobacteria</taxon>
        <taxon>Pseudomonadales</taxon>
        <taxon>Marinobacteraceae</taxon>
        <taxon>Marinobacter</taxon>
    </lineage>
</organism>